<evidence type="ECO:0000256" key="4">
    <source>
        <dbReference type="ARBA" id="ARBA00022692"/>
    </source>
</evidence>
<gene>
    <name evidence="9" type="ORF">HNQ40_003395</name>
</gene>
<keyword evidence="3" id="KW-1003">Cell membrane</keyword>
<dbReference type="Proteomes" id="UP000541810">
    <property type="component" value="Unassembled WGS sequence"/>
</dbReference>
<evidence type="ECO:0000256" key="3">
    <source>
        <dbReference type="ARBA" id="ARBA00022475"/>
    </source>
</evidence>
<keyword evidence="2 7" id="KW-0813">Transport</keyword>
<feature type="transmembrane region" description="Helical" evidence="7">
    <location>
        <begin position="127"/>
        <end position="152"/>
    </location>
</feature>
<reference evidence="9 10" key="1">
    <citation type="submission" date="2020-08" db="EMBL/GenBank/DDBJ databases">
        <title>Genomic Encyclopedia of Type Strains, Phase IV (KMG-IV): sequencing the most valuable type-strain genomes for metagenomic binning, comparative biology and taxonomic classification.</title>
        <authorList>
            <person name="Goeker M."/>
        </authorList>
    </citation>
    <scope>NUCLEOTIDE SEQUENCE [LARGE SCALE GENOMIC DNA]</scope>
    <source>
        <strain evidence="9 10">DSM 103725</strain>
    </source>
</reference>
<sequence>MKPSEPQTVQSEAQLPAPAKPTDWLRITAWVLLICGSIILLMPFAWMVKSSLSTEQVVQSGEVWVGFGQGGPQWENYPDSLARMDFLNALANTVFITFFSIVGMVLSSSLVGFGFARFRFRGRKPLFILMLSTMMLPPQVTMIPVFVLWRYLGVIDTFWPLVLPMCLAGPFFVFMFRQFFSQIPEDLVEAARIDGASNMRIYFQLMLPLSKPVIAITAIYTFMGVWNDFLGPLIYLNSPEKNTLALALNAFRGQYGISDAHLLMAASFVCMFPCVVLFFAAQRYFIEGVSTSGMKG</sequence>
<dbReference type="Gene3D" id="1.10.3720.10">
    <property type="entry name" value="MetI-like"/>
    <property type="match status" value="1"/>
</dbReference>
<dbReference type="SUPFAM" id="SSF161098">
    <property type="entry name" value="MetI-like"/>
    <property type="match status" value="1"/>
</dbReference>
<evidence type="ECO:0000259" key="8">
    <source>
        <dbReference type="PROSITE" id="PS50928"/>
    </source>
</evidence>
<dbReference type="AlphaFoldDB" id="A0A7X0HBW8"/>
<dbReference type="EMBL" id="JACHGY010000001">
    <property type="protein sequence ID" value="MBB6431589.1"/>
    <property type="molecule type" value="Genomic_DNA"/>
</dbReference>
<dbReference type="InterPro" id="IPR000515">
    <property type="entry name" value="MetI-like"/>
</dbReference>
<dbReference type="GO" id="GO:0005886">
    <property type="term" value="C:plasma membrane"/>
    <property type="evidence" value="ECO:0007669"/>
    <property type="project" value="UniProtKB-SubCell"/>
</dbReference>
<accession>A0A7X0HBW8</accession>
<keyword evidence="4 7" id="KW-0812">Transmembrane</keyword>
<evidence type="ECO:0000256" key="2">
    <source>
        <dbReference type="ARBA" id="ARBA00022448"/>
    </source>
</evidence>
<organism evidence="9 10">
    <name type="scientific">Algisphaera agarilytica</name>
    <dbReference type="NCBI Taxonomy" id="1385975"/>
    <lineage>
        <taxon>Bacteria</taxon>
        <taxon>Pseudomonadati</taxon>
        <taxon>Planctomycetota</taxon>
        <taxon>Phycisphaerae</taxon>
        <taxon>Phycisphaerales</taxon>
        <taxon>Phycisphaeraceae</taxon>
        <taxon>Algisphaera</taxon>
    </lineage>
</organism>
<feature type="domain" description="ABC transmembrane type-1" evidence="8">
    <location>
        <begin position="90"/>
        <end position="281"/>
    </location>
</feature>
<evidence type="ECO:0000256" key="7">
    <source>
        <dbReference type="RuleBase" id="RU363032"/>
    </source>
</evidence>
<evidence type="ECO:0000256" key="1">
    <source>
        <dbReference type="ARBA" id="ARBA00004651"/>
    </source>
</evidence>
<dbReference type="PANTHER" id="PTHR43744:SF12">
    <property type="entry name" value="ABC TRANSPORTER PERMEASE PROTEIN MG189-RELATED"/>
    <property type="match status" value="1"/>
</dbReference>
<dbReference type="GO" id="GO:0055085">
    <property type="term" value="P:transmembrane transport"/>
    <property type="evidence" value="ECO:0007669"/>
    <property type="project" value="InterPro"/>
</dbReference>
<evidence type="ECO:0000256" key="6">
    <source>
        <dbReference type="ARBA" id="ARBA00023136"/>
    </source>
</evidence>
<feature type="transmembrane region" description="Helical" evidence="7">
    <location>
        <begin position="262"/>
        <end position="286"/>
    </location>
</feature>
<comment type="caution">
    <text evidence="9">The sequence shown here is derived from an EMBL/GenBank/DDBJ whole genome shotgun (WGS) entry which is preliminary data.</text>
</comment>
<dbReference type="InterPro" id="IPR035906">
    <property type="entry name" value="MetI-like_sf"/>
</dbReference>
<feature type="transmembrane region" description="Helical" evidence="7">
    <location>
        <begin position="158"/>
        <end position="180"/>
    </location>
</feature>
<proteinExistence type="inferred from homology"/>
<dbReference type="PANTHER" id="PTHR43744">
    <property type="entry name" value="ABC TRANSPORTER PERMEASE PROTEIN MG189-RELATED-RELATED"/>
    <property type="match status" value="1"/>
</dbReference>
<dbReference type="CDD" id="cd06261">
    <property type="entry name" value="TM_PBP2"/>
    <property type="match status" value="1"/>
</dbReference>
<name>A0A7X0HBW8_9BACT</name>
<feature type="transmembrane region" description="Helical" evidence="7">
    <location>
        <begin position="89"/>
        <end position="115"/>
    </location>
</feature>
<dbReference type="Pfam" id="PF00528">
    <property type="entry name" value="BPD_transp_1"/>
    <property type="match status" value="1"/>
</dbReference>
<dbReference type="PROSITE" id="PS50928">
    <property type="entry name" value="ABC_TM1"/>
    <property type="match status" value="1"/>
</dbReference>
<protein>
    <submittedName>
        <fullName evidence="9">ABC-type glycerol-3-phosphate transport system permease component</fullName>
    </submittedName>
</protein>
<feature type="transmembrane region" description="Helical" evidence="7">
    <location>
        <begin position="27"/>
        <end position="48"/>
    </location>
</feature>
<feature type="transmembrane region" description="Helical" evidence="7">
    <location>
        <begin position="201"/>
        <end position="223"/>
    </location>
</feature>
<evidence type="ECO:0000256" key="5">
    <source>
        <dbReference type="ARBA" id="ARBA00022989"/>
    </source>
</evidence>
<keyword evidence="6 7" id="KW-0472">Membrane</keyword>
<keyword evidence="10" id="KW-1185">Reference proteome</keyword>
<evidence type="ECO:0000313" key="9">
    <source>
        <dbReference type="EMBL" id="MBB6431589.1"/>
    </source>
</evidence>
<comment type="subcellular location">
    <subcellularLocation>
        <location evidence="1 7">Cell membrane</location>
        <topology evidence="1 7">Multi-pass membrane protein</topology>
    </subcellularLocation>
</comment>
<dbReference type="RefSeq" id="WP_184679045.1">
    <property type="nucleotide sequence ID" value="NZ_JACHGY010000001.1"/>
</dbReference>
<keyword evidence="5 7" id="KW-1133">Transmembrane helix</keyword>
<evidence type="ECO:0000313" key="10">
    <source>
        <dbReference type="Proteomes" id="UP000541810"/>
    </source>
</evidence>
<comment type="similarity">
    <text evidence="7">Belongs to the binding-protein-dependent transport system permease family.</text>
</comment>